<accession>A0A364NSJ4</accession>
<sequence length="335" mass="33492">MTPSAPEKAASTAKADDVVIPQAHVGAPNVVVSDVTGNEDDAIALTIKVSASDAGDSVSQIMIYGVPTGGILNHGNQNADGSWTLTTSDLNGLTLTPPHDFGGTISLEVSASATDSGLSASSGRMEFDVSVLRVADAPSLTLNQARGNEDAAIALDISPHLSDTDGSESISAVTITGVPSGATLNHGVHNADGSWTLSSADLAGLKITPATNDAHDFTLTVTATSTEQAGDPNPIAVGRESATSAPVTLSVTVDATAHTPALVQTAPASGNEDSRINLNLTEALTASNESLTLTVSGVPTGSHFYASAIGGAAIGHDNGDGSWSFTSAEVAQAQG</sequence>
<evidence type="ECO:0000313" key="2">
    <source>
        <dbReference type="Proteomes" id="UP000251075"/>
    </source>
</evidence>
<dbReference type="AlphaFoldDB" id="A0A364NSJ4"/>
<dbReference type="Proteomes" id="UP000251075">
    <property type="component" value="Unassembled WGS sequence"/>
</dbReference>
<evidence type="ECO:0000313" key="1">
    <source>
        <dbReference type="EMBL" id="RAU20000.1"/>
    </source>
</evidence>
<comment type="caution">
    <text evidence="1">The sequence shown here is derived from an EMBL/GenBank/DDBJ whole genome shotgun (WGS) entry which is preliminary data.</text>
</comment>
<reference evidence="1 2" key="1">
    <citation type="submission" date="2017-11" db="EMBL/GenBank/DDBJ databases">
        <title>Draft genome sequence of magnetotactic bacterium Magnetospirillum kuznetsovii LBB-42.</title>
        <authorList>
            <person name="Grouzdev D.S."/>
            <person name="Rysina M.S."/>
            <person name="Baslerov R.V."/>
            <person name="Koziaeva V."/>
        </authorList>
    </citation>
    <scope>NUCLEOTIDE SEQUENCE [LARGE SCALE GENOMIC DNA]</scope>
    <source>
        <strain evidence="1 2">LBB-42</strain>
    </source>
</reference>
<organism evidence="1 2">
    <name type="scientific">Paramagnetospirillum kuznetsovii</name>
    <dbReference type="NCBI Taxonomy" id="2053833"/>
    <lineage>
        <taxon>Bacteria</taxon>
        <taxon>Pseudomonadati</taxon>
        <taxon>Pseudomonadota</taxon>
        <taxon>Alphaproteobacteria</taxon>
        <taxon>Rhodospirillales</taxon>
        <taxon>Magnetospirillaceae</taxon>
        <taxon>Paramagnetospirillum</taxon>
    </lineage>
</organism>
<keyword evidence="2" id="KW-1185">Reference proteome</keyword>
<dbReference type="EMBL" id="PGTO01000044">
    <property type="protein sequence ID" value="RAU20000.1"/>
    <property type="molecule type" value="Genomic_DNA"/>
</dbReference>
<proteinExistence type="predicted"/>
<protein>
    <submittedName>
        <fullName evidence="1">Uncharacterized protein</fullName>
    </submittedName>
</protein>
<name>A0A364NSJ4_9PROT</name>
<feature type="non-terminal residue" evidence="1">
    <location>
        <position position="335"/>
    </location>
</feature>
<gene>
    <name evidence="1" type="ORF">CU669_20670</name>
</gene>